<evidence type="ECO:0000313" key="4">
    <source>
        <dbReference type="Proteomes" id="UP000008495"/>
    </source>
</evidence>
<dbReference type="InterPro" id="IPR000073">
    <property type="entry name" value="AB_hydrolase_1"/>
</dbReference>
<dbReference type="SUPFAM" id="SSF53474">
    <property type="entry name" value="alpha/beta-Hydrolases"/>
    <property type="match status" value="1"/>
</dbReference>
<dbReference type="Proteomes" id="UP000008495">
    <property type="component" value="Unassembled WGS sequence"/>
</dbReference>
<protein>
    <submittedName>
        <fullName evidence="3">Putative hydrolase</fullName>
    </submittedName>
</protein>
<dbReference type="InterPro" id="IPR029058">
    <property type="entry name" value="AB_hydrolase_fold"/>
</dbReference>
<comment type="caution">
    <text evidence="3">The sequence shown here is derived from an EMBL/GenBank/DDBJ whole genome shotgun (WGS) entry which is preliminary data.</text>
</comment>
<proteinExistence type="predicted"/>
<evidence type="ECO:0000259" key="2">
    <source>
        <dbReference type="Pfam" id="PF00561"/>
    </source>
</evidence>
<dbReference type="GO" id="GO:0016787">
    <property type="term" value="F:hydrolase activity"/>
    <property type="evidence" value="ECO:0007669"/>
    <property type="project" value="UniProtKB-KW"/>
</dbReference>
<dbReference type="AlphaFoldDB" id="K6VR24"/>
<feature type="compositionally biased region" description="Basic and acidic residues" evidence="1">
    <location>
        <begin position="250"/>
        <end position="260"/>
    </location>
</feature>
<keyword evidence="3" id="KW-0378">Hydrolase</keyword>
<keyword evidence="4" id="KW-1185">Reference proteome</keyword>
<dbReference type="PANTHER" id="PTHR43433:SF5">
    <property type="entry name" value="AB HYDROLASE-1 DOMAIN-CONTAINING PROTEIN"/>
    <property type="match status" value="1"/>
</dbReference>
<dbReference type="Gene3D" id="3.40.50.1820">
    <property type="entry name" value="alpha/beta hydrolase"/>
    <property type="match status" value="1"/>
</dbReference>
<evidence type="ECO:0000313" key="3">
    <source>
        <dbReference type="EMBL" id="GAB77820.1"/>
    </source>
</evidence>
<dbReference type="eggNOG" id="COG1073">
    <property type="taxonomic scope" value="Bacteria"/>
</dbReference>
<dbReference type="STRING" id="100225.SAMN05421595_0329"/>
<name>K6VR24_9MICO</name>
<reference evidence="3 4" key="1">
    <citation type="submission" date="2012-08" db="EMBL/GenBank/DDBJ databases">
        <title>Whole genome shotgun sequence of Austwickia chelonae NBRC 105200.</title>
        <authorList>
            <person name="Yoshida I."/>
            <person name="Hosoyama A."/>
            <person name="Tsuchikane K."/>
            <person name="Katsumata H."/>
            <person name="Ando Y."/>
            <person name="Ohji S."/>
            <person name="Hamada M."/>
            <person name="Tamura T."/>
            <person name="Yamazoe A."/>
            <person name="Yamazaki S."/>
            <person name="Fujita N."/>
        </authorList>
    </citation>
    <scope>NUCLEOTIDE SEQUENCE [LARGE SCALE GENOMIC DNA]</scope>
    <source>
        <strain evidence="3 4">NBRC 105200</strain>
    </source>
</reference>
<organism evidence="3 4">
    <name type="scientific">Austwickia chelonae NBRC 105200</name>
    <dbReference type="NCBI Taxonomy" id="1184607"/>
    <lineage>
        <taxon>Bacteria</taxon>
        <taxon>Bacillati</taxon>
        <taxon>Actinomycetota</taxon>
        <taxon>Actinomycetes</taxon>
        <taxon>Micrococcales</taxon>
        <taxon>Dermatophilaceae</taxon>
        <taxon>Austwickia</taxon>
    </lineage>
</organism>
<gene>
    <name evidence="3" type="ORF">AUCHE_08_00620</name>
</gene>
<dbReference type="PANTHER" id="PTHR43433">
    <property type="entry name" value="HYDROLASE, ALPHA/BETA FOLD FAMILY PROTEIN"/>
    <property type="match status" value="1"/>
</dbReference>
<dbReference type="EMBL" id="BAGZ01000008">
    <property type="protein sequence ID" value="GAB77820.1"/>
    <property type="molecule type" value="Genomic_DNA"/>
</dbReference>
<dbReference type="InterPro" id="IPR050471">
    <property type="entry name" value="AB_hydrolase"/>
</dbReference>
<accession>K6VR24</accession>
<sequence length="260" mass="27444">MVAHGLGESIATTRPFASGVPGRKVFFHFRGHGASVAPPGPWTYLDLADDLMSVVGRCGADRVLGVSMGAGAVCAALARDPSCFARAVLMLPAVLDRARDETLVRRSTDFAELLESGDPDRVAAALVTEHAGSGAVPGERHRWAEAQARWLLDSTGVVRALRELPCRTAVADRAELSSVRVPVLVVAQEDDPVHPVSVAGELAEILPGAHLEVFPPGGLLWAHRVKLRAVVGEFLGDNPQVVGPQGSGRTPERTARDQPG</sequence>
<evidence type="ECO:0000256" key="1">
    <source>
        <dbReference type="SAM" id="MobiDB-lite"/>
    </source>
</evidence>
<feature type="region of interest" description="Disordered" evidence="1">
    <location>
        <begin position="238"/>
        <end position="260"/>
    </location>
</feature>
<feature type="domain" description="AB hydrolase-1" evidence="2">
    <location>
        <begin position="4"/>
        <end position="218"/>
    </location>
</feature>
<dbReference type="Pfam" id="PF00561">
    <property type="entry name" value="Abhydrolase_1"/>
    <property type="match status" value="1"/>
</dbReference>